<dbReference type="InterPro" id="IPR052927">
    <property type="entry name" value="DCC_oxidoreductase"/>
</dbReference>
<dbReference type="RefSeq" id="WP_009625420.1">
    <property type="nucleotide sequence ID" value="NZ_VBTY01000010.1"/>
</dbReference>
<dbReference type="Pfam" id="PF04134">
    <property type="entry name" value="DCC1-like"/>
    <property type="match status" value="1"/>
</dbReference>
<reference evidence="1" key="1">
    <citation type="submission" date="2019-05" db="EMBL/GenBank/DDBJ databases">
        <title>Whole genome sequencing of Pseudanabaena catenata USMAC16.</title>
        <authorList>
            <person name="Khan Z."/>
            <person name="Omar W.M."/>
            <person name="Convey P."/>
            <person name="Merican F."/>
            <person name="Najimudin N."/>
        </authorList>
    </citation>
    <scope>NUCLEOTIDE SEQUENCE</scope>
    <source>
        <strain evidence="1">USMAC16</strain>
    </source>
</reference>
<dbReference type="Proteomes" id="UP001152872">
    <property type="component" value="Unassembled WGS sequence"/>
</dbReference>
<protein>
    <submittedName>
        <fullName evidence="1">DCC1-like thiol-disulfide oxidoreductase family protein</fullName>
    </submittedName>
</protein>
<sequence length="140" mass="16032">MSYAVIYDGNCNLCVSFVRLLSKFDRGRLFGYVPMQDEENLQQLNVTPADCEMGMILIDLMEPTHRWQGSDAAEEIVRLLPMGKALVGAYRAMSPLKNLGDSAYIQVRDTRYELFGKRDRTYYTAYPFGCAVKKQDRNEP</sequence>
<dbReference type="GO" id="GO:0015035">
    <property type="term" value="F:protein-disulfide reductase activity"/>
    <property type="evidence" value="ECO:0007669"/>
    <property type="project" value="InterPro"/>
</dbReference>
<dbReference type="PANTHER" id="PTHR33639:SF2">
    <property type="entry name" value="DUF393 DOMAIN-CONTAINING PROTEIN"/>
    <property type="match status" value="1"/>
</dbReference>
<keyword evidence="2" id="KW-1185">Reference proteome</keyword>
<dbReference type="InterPro" id="IPR007263">
    <property type="entry name" value="DCC1-like"/>
</dbReference>
<proteinExistence type="predicted"/>
<dbReference type="PANTHER" id="PTHR33639">
    <property type="entry name" value="THIOL-DISULFIDE OXIDOREDUCTASE DCC"/>
    <property type="match status" value="1"/>
</dbReference>
<comment type="caution">
    <text evidence="1">The sequence shown here is derived from an EMBL/GenBank/DDBJ whole genome shotgun (WGS) entry which is preliminary data.</text>
</comment>
<evidence type="ECO:0000313" key="2">
    <source>
        <dbReference type="Proteomes" id="UP001152872"/>
    </source>
</evidence>
<dbReference type="EMBL" id="VBTY01000010">
    <property type="protein sequence ID" value="MDG3493380.1"/>
    <property type="molecule type" value="Genomic_DNA"/>
</dbReference>
<evidence type="ECO:0000313" key="1">
    <source>
        <dbReference type="EMBL" id="MDG3493380.1"/>
    </source>
</evidence>
<accession>A0A9X4RGV5</accession>
<gene>
    <name evidence="1" type="ORF">FEV09_02305</name>
</gene>
<name>A0A9X4RGV5_9CYAN</name>
<dbReference type="AlphaFoldDB" id="A0A9X4RGV5"/>
<organism evidence="1 2">
    <name type="scientific">Pseudanabaena catenata USMAC16</name>
    <dbReference type="NCBI Taxonomy" id="1855837"/>
    <lineage>
        <taxon>Bacteria</taxon>
        <taxon>Bacillati</taxon>
        <taxon>Cyanobacteriota</taxon>
        <taxon>Cyanophyceae</taxon>
        <taxon>Pseudanabaenales</taxon>
        <taxon>Pseudanabaenaceae</taxon>
        <taxon>Pseudanabaena</taxon>
    </lineage>
</organism>